<dbReference type="InterPro" id="IPR004843">
    <property type="entry name" value="Calcineurin-like_PHP"/>
</dbReference>
<dbReference type="GO" id="GO:0016020">
    <property type="term" value="C:membrane"/>
    <property type="evidence" value="ECO:0007669"/>
    <property type="project" value="GOC"/>
</dbReference>
<keyword evidence="3" id="KW-0479">Metal-binding</keyword>
<keyword evidence="8" id="KW-0378">Hydrolase</keyword>
<evidence type="ECO:0000313" key="8">
    <source>
        <dbReference type="EMBL" id="QDU55359.1"/>
    </source>
</evidence>
<dbReference type="GO" id="GO:0046872">
    <property type="term" value="F:metal ion binding"/>
    <property type="evidence" value="ECO:0007669"/>
    <property type="project" value="UniProtKB-KW"/>
</dbReference>
<gene>
    <name evidence="8" type="ORF">Pan181_15480</name>
</gene>
<dbReference type="InterPro" id="IPR029052">
    <property type="entry name" value="Metallo-depent_PP-like"/>
</dbReference>
<dbReference type="OrthoDB" id="9802481at2"/>
<reference evidence="8 9" key="1">
    <citation type="submission" date="2019-02" db="EMBL/GenBank/DDBJ databases">
        <title>Deep-cultivation of Planctomycetes and their phenomic and genomic characterization uncovers novel biology.</title>
        <authorList>
            <person name="Wiegand S."/>
            <person name="Jogler M."/>
            <person name="Boedeker C."/>
            <person name="Pinto D."/>
            <person name="Vollmers J."/>
            <person name="Rivas-Marin E."/>
            <person name="Kohn T."/>
            <person name="Peeters S.H."/>
            <person name="Heuer A."/>
            <person name="Rast P."/>
            <person name="Oberbeckmann S."/>
            <person name="Bunk B."/>
            <person name="Jeske O."/>
            <person name="Meyerdierks A."/>
            <person name="Storesund J.E."/>
            <person name="Kallscheuer N."/>
            <person name="Luecker S."/>
            <person name="Lage O.M."/>
            <person name="Pohl T."/>
            <person name="Merkel B.J."/>
            <person name="Hornburger P."/>
            <person name="Mueller R.-W."/>
            <person name="Bruemmer F."/>
            <person name="Labrenz M."/>
            <person name="Spormann A.M."/>
            <person name="Op den Camp H."/>
            <person name="Overmann J."/>
            <person name="Amann R."/>
            <person name="Jetten M.S.M."/>
            <person name="Mascher T."/>
            <person name="Medema M.H."/>
            <person name="Devos D.P."/>
            <person name="Kaster A.-K."/>
            <person name="Ovreas L."/>
            <person name="Rohde M."/>
            <person name="Galperin M.Y."/>
            <person name="Jogler C."/>
        </authorList>
    </citation>
    <scope>NUCLEOTIDE SEQUENCE [LARGE SCALE GENOMIC DNA]</scope>
    <source>
        <strain evidence="8 9">Pan181</strain>
    </source>
</reference>
<dbReference type="PANTHER" id="PTHR34990:SF2">
    <property type="entry name" value="BLL8164 PROTEIN"/>
    <property type="match status" value="1"/>
</dbReference>
<feature type="region of interest" description="Disordered" evidence="6">
    <location>
        <begin position="1"/>
        <end position="27"/>
    </location>
</feature>
<evidence type="ECO:0000256" key="6">
    <source>
        <dbReference type="SAM" id="MobiDB-lite"/>
    </source>
</evidence>
<dbReference type="CDD" id="cd07398">
    <property type="entry name" value="MPP_YbbF-LpxH"/>
    <property type="match status" value="1"/>
</dbReference>
<dbReference type="KEGG" id="amuc:Pan181_15480"/>
<dbReference type="GO" id="GO:0009245">
    <property type="term" value="P:lipid A biosynthetic process"/>
    <property type="evidence" value="ECO:0007669"/>
    <property type="project" value="TreeGrafter"/>
</dbReference>
<evidence type="ECO:0000256" key="5">
    <source>
        <dbReference type="ARBA" id="ARBA00023211"/>
    </source>
</evidence>
<dbReference type="AlphaFoldDB" id="A0A518AKV2"/>
<protein>
    <submittedName>
        <fullName evidence="8">UDP-2,3-diacylglucosamine hydrolase</fullName>
    </submittedName>
</protein>
<keyword evidence="1" id="KW-1003">Cell membrane</keyword>
<dbReference type="GO" id="GO:0008758">
    <property type="term" value="F:UDP-2,3-diacylglucosamine hydrolase activity"/>
    <property type="evidence" value="ECO:0007669"/>
    <property type="project" value="TreeGrafter"/>
</dbReference>
<keyword evidence="2" id="KW-0997">Cell inner membrane</keyword>
<dbReference type="EMBL" id="CP036278">
    <property type="protein sequence ID" value="QDU55359.1"/>
    <property type="molecule type" value="Genomic_DNA"/>
</dbReference>
<evidence type="ECO:0000256" key="4">
    <source>
        <dbReference type="ARBA" id="ARBA00023136"/>
    </source>
</evidence>
<dbReference type="PANTHER" id="PTHR34990">
    <property type="entry name" value="UDP-2,3-DIACYLGLUCOSAMINE HYDROLASE-RELATED"/>
    <property type="match status" value="1"/>
</dbReference>
<dbReference type="InterPro" id="IPR043461">
    <property type="entry name" value="LpxH-like"/>
</dbReference>
<dbReference type="Gene3D" id="3.60.21.10">
    <property type="match status" value="1"/>
</dbReference>
<proteinExistence type="predicted"/>
<evidence type="ECO:0000313" key="9">
    <source>
        <dbReference type="Proteomes" id="UP000315750"/>
    </source>
</evidence>
<accession>A0A518AKV2</accession>
<feature type="domain" description="Calcineurin-like phosphoesterase" evidence="7">
    <location>
        <begin position="35"/>
        <end position="233"/>
    </location>
</feature>
<name>A0A518AKV2_9BACT</name>
<dbReference type="Proteomes" id="UP000315750">
    <property type="component" value="Chromosome"/>
</dbReference>
<keyword evidence="4" id="KW-0472">Membrane</keyword>
<dbReference type="SUPFAM" id="SSF56300">
    <property type="entry name" value="Metallo-dependent phosphatases"/>
    <property type="match status" value="1"/>
</dbReference>
<evidence type="ECO:0000259" key="7">
    <source>
        <dbReference type="Pfam" id="PF00149"/>
    </source>
</evidence>
<keyword evidence="9" id="KW-1185">Reference proteome</keyword>
<organism evidence="8 9">
    <name type="scientific">Aeoliella mucimassa</name>
    <dbReference type="NCBI Taxonomy" id="2527972"/>
    <lineage>
        <taxon>Bacteria</taxon>
        <taxon>Pseudomonadati</taxon>
        <taxon>Planctomycetota</taxon>
        <taxon>Planctomycetia</taxon>
        <taxon>Pirellulales</taxon>
        <taxon>Lacipirellulaceae</taxon>
        <taxon>Aeoliella</taxon>
    </lineage>
</organism>
<evidence type="ECO:0000256" key="1">
    <source>
        <dbReference type="ARBA" id="ARBA00022475"/>
    </source>
</evidence>
<keyword evidence="5" id="KW-0464">Manganese</keyword>
<sequence>MKGSRLTTHQRPHVDPQSLAKHGMAKDTPCREPIRSLFISDVHLGSKHTQAKALLKLLNHYEPEQLYIVGDFIDGWKLKRRWRWNPTYDRIFHRLMDLRRCGTKIRYAPGNHDEFLRNFLADYGLIELEQEFVHEAADGRRYLVTHGDKFDKVEQSMPWLSLIGTYAYDVLLSTNYWLNWARGKKHNRYAFCNLIKRNIKGLVKHISDFESQLMEAAAEQDCFGIICGHIHSPRIMHLDNLAYLNTGDWVENCTALVEFEDGSFELNRADGRILATLKSRQPATELDESMAGVLIA</sequence>
<evidence type="ECO:0000256" key="2">
    <source>
        <dbReference type="ARBA" id="ARBA00022519"/>
    </source>
</evidence>
<evidence type="ECO:0000256" key="3">
    <source>
        <dbReference type="ARBA" id="ARBA00022723"/>
    </source>
</evidence>
<dbReference type="Pfam" id="PF00149">
    <property type="entry name" value="Metallophos"/>
    <property type="match status" value="1"/>
</dbReference>